<evidence type="ECO:0000256" key="1">
    <source>
        <dbReference type="SAM" id="SignalP"/>
    </source>
</evidence>
<dbReference type="Proteomes" id="UP000823775">
    <property type="component" value="Unassembled WGS sequence"/>
</dbReference>
<reference evidence="2 3" key="1">
    <citation type="journal article" date="2021" name="BMC Genomics">
        <title>Datura genome reveals duplications of psychoactive alkaloid biosynthetic genes and high mutation rate following tissue culture.</title>
        <authorList>
            <person name="Rajewski A."/>
            <person name="Carter-House D."/>
            <person name="Stajich J."/>
            <person name="Litt A."/>
        </authorList>
    </citation>
    <scope>NUCLEOTIDE SEQUENCE [LARGE SCALE GENOMIC DNA]</scope>
    <source>
        <strain evidence="2">AR-01</strain>
    </source>
</reference>
<feature type="chain" id="PRO_5047370581" evidence="1">
    <location>
        <begin position="18"/>
        <end position="123"/>
    </location>
</feature>
<feature type="signal peptide" evidence="1">
    <location>
        <begin position="1"/>
        <end position="17"/>
    </location>
</feature>
<proteinExistence type="predicted"/>
<dbReference type="EMBL" id="JACEIK010002133">
    <property type="protein sequence ID" value="MCD9559333.1"/>
    <property type="molecule type" value="Genomic_DNA"/>
</dbReference>
<name>A0ABS8UKA4_DATST</name>
<evidence type="ECO:0000313" key="3">
    <source>
        <dbReference type="Proteomes" id="UP000823775"/>
    </source>
</evidence>
<sequence>MAQIALVWVALSSLSPALDMDLVTKKPLLWCNSPGPLYAISSHFGDSAATSYSALVATCVSPNLWHHRLGNPSSTVLASLVQFSHSSILPSEPSSFMEVSKCPHWRRAMTDDYNFVMANCTWT</sequence>
<evidence type="ECO:0000313" key="2">
    <source>
        <dbReference type="EMBL" id="MCD9559333.1"/>
    </source>
</evidence>
<accession>A0ABS8UKA4</accession>
<keyword evidence="3" id="KW-1185">Reference proteome</keyword>
<organism evidence="2 3">
    <name type="scientific">Datura stramonium</name>
    <name type="common">Jimsonweed</name>
    <name type="synonym">Common thornapple</name>
    <dbReference type="NCBI Taxonomy" id="4076"/>
    <lineage>
        <taxon>Eukaryota</taxon>
        <taxon>Viridiplantae</taxon>
        <taxon>Streptophyta</taxon>
        <taxon>Embryophyta</taxon>
        <taxon>Tracheophyta</taxon>
        <taxon>Spermatophyta</taxon>
        <taxon>Magnoliopsida</taxon>
        <taxon>eudicotyledons</taxon>
        <taxon>Gunneridae</taxon>
        <taxon>Pentapetalae</taxon>
        <taxon>asterids</taxon>
        <taxon>lamiids</taxon>
        <taxon>Solanales</taxon>
        <taxon>Solanaceae</taxon>
        <taxon>Solanoideae</taxon>
        <taxon>Datureae</taxon>
        <taxon>Datura</taxon>
    </lineage>
</organism>
<protein>
    <submittedName>
        <fullName evidence="2">Uncharacterized protein</fullName>
    </submittedName>
</protein>
<keyword evidence="1" id="KW-0732">Signal</keyword>
<comment type="caution">
    <text evidence="2">The sequence shown here is derived from an EMBL/GenBank/DDBJ whole genome shotgun (WGS) entry which is preliminary data.</text>
</comment>
<gene>
    <name evidence="2" type="ORF">HAX54_017233</name>
</gene>